<evidence type="ECO:0000313" key="7">
    <source>
        <dbReference type="Ensembl" id="ENSFHEP00000026202.1"/>
    </source>
</evidence>
<dbReference type="Proteomes" id="UP000265000">
    <property type="component" value="Unplaced"/>
</dbReference>
<feature type="domain" description="CCDC113/CCDC96 coiled-coil" evidence="6">
    <location>
        <begin position="280"/>
        <end position="452"/>
    </location>
</feature>
<dbReference type="AlphaFoldDB" id="A0A3Q2QI06"/>
<comment type="subcellular location">
    <subcellularLocation>
        <location evidence="1">Cell projection</location>
        <location evidence="1">Cilium</location>
    </subcellularLocation>
</comment>
<dbReference type="PANTHER" id="PTHR15654:SF1">
    <property type="entry name" value="COILED-COIL DOMAIN-CONTAINING PROTEIN 96"/>
    <property type="match status" value="1"/>
</dbReference>
<feature type="compositionally biased region" description="Basic and acidic residues" evidence="5">
    <location>
        <begin position="50"/>
        <end position="68"/>
    </location>
</feature>
<feature type="coiled-coil region" evidence="4">
    <location>
        <begin position="142"/>
        <end position="169"/>
    </location>
</feature>
<evidence type="ECO:0000256" key="5">
    <source>
        <dbReference type="SAM" id="MobiDB-lite"/>
    </source>
</evidence>
<feature type="region of interest" description="Disordered" evidence="5">
    <location>
        <begin position="1"/>
        <end position="142"/>
    </location>
</feature>
<reference evidence="7" key="2">
    <citation type="submission" date="2025-09" db="UniProtKB">
        <authorList>
            <consortium name="Ensembl"/>
        </authorList>
    </citation>
    <scope>IDENTIFICATION</scope>
</reference>
<proteinExistence type="predicted"/>
<evidence type="ECO:0000256" key="2">
    <source>
        <dbReference type="ARBA" id="ARBA00023054"/>
    </source>
</evidence>
<evidence type="ECO:0000259" key="6">
    <source>
        <dbReference type="Pfam" id="PF13870"/>
    </source>
</evidence>
<accession>A0A3Q2QI06</accession>
<dbReference type="InterPro" id="IPR025254">
    <property type="entry name" value="CCDC113/CCDC96_CC"/>
</dbReference>
<dbReference type="GeneTree" id="ENSGT00940000154521"/>
<feature type="coiled-coil region" evidence="4">
    <location>
        <begin position="196"/>
        <end position="248"/>
    </location>
</feature>
<protein>
    <submittedName>
        <fullName evidence="7">Cilia and flagella associated protein 184</fullName>
    </submittedName>
</protein>
<dbReference type="Pfam" id="PF13870">
    <property type="entry name" value="CCDC113_CCDC96_CC"/>
    <property type="match status" value="1"/>
</dbReference>
<evidence type="ECO:0000256" key="3">
    <source>
        <dbReference type="ARBA" id="ARBA00023273"/>
    </source>
</evidence>
<dbReference type="GO" id="GO:0060271">
    <property type="term" value="P:cilium assembly"/>
    <property type="evidence" value="ECO:0007669"/>
    <property type="project" value="TreeGrafter"/>
</dbReference>
<evidence type="ECO:0000313" key="8">
    <source>
        <dbReference type="Proteomes" id="UP000265000"/>
    </source>
</evidence>
<evidence type="ECO:0000256" key="1">
    <source>
        <dbReference type="ARBA" id="ARBA00004138"/>
    </source>
</evidence>
<evidence type="ECO:0000256" key="4">
    <source>
        <dbReference type="SAM" id="Coils"/>
    </source>
</evidence>
<dbReference type="InterPro" id="IPR051885">
    <property type="entry name" value="CC_CF"/>
</dbReference>
<feature type="coiled-coil region" evidence="4">
    <location>
        <begin position="390"/>
        <end position="450"/>
    </location>
</feature>
<organism evidence="7 8">
    <name type="scientific">Fundulus heteroclitus</name>
    <name type="common">Killifish</name>
    <name type="synonym">Mummichog</name>
    <dbReference type="NCBI Taxonomy" id="8078"/>
    <lineage>
        <taxon>Eukaryota</taxon>
        <taxon>Metazoa</taxon>
        <taxon>Chordata</taxon>
        <taxon>Craniata</taxon>
        <taxon>Vertebrata</taxon>
        <taxon>Euteleostomi</taxon>
        <taxon>Actinopterygii</taxon>
        <taxon>Neopterygii</taxon>
        <taxon>Teleostei</taxon>
        <taxon>Neoteleostei</taxon>
        <taxon>Acanthomorphata</taxon>
        <taxon>Ovalentaria</taxon>
        <taxon>Atherinomorphae</taxon>
        <taxon>Cyprinodontiformes</taxon>
        <taxon>Fundulidae</taxon>
        <taxon>Fundulus</taxon>
    </lineage>
</organism>
<dbReference type="Ensembl" id="ENSFHET00000003292.1">
    <property type="protein sequence ID" value="ENSFHEP00000026202.1"/>
    <property type="gene ID" value="ENSFHEG00000008909.1"/>
</dbReference>
<dbReference type="GO" id="GO:0036064">
    <property type="term" value="C:ciliary basal body"/>
    <property type="evidence" value="ECO:0007669"/>
    <property type="project" value="TreeGrafter"/>
</dbReference>
<name>A0A3Q2QI06_FUNHE</name>
<feature type="coiled-coil region" evidence="4">
    <location>
        <begin position="317"/>
        <end position="344"/>
    </location>
</feature>
<sequence>SILPLPLDPTVRTARRRPAGSRAIGGGCRFRRPPRSTPGTARYPGSRCSEAADHEESSGSRKVQKEPSVEGAATCGPEQGSGLKSISDQLLPHGHNAAFKTDSSTNGGFLGLNPETPKRENPGQEEQEDPAAADPENQKAQHEDALQLLRELSAERDEARQLNRQLQIKLAGYFHNGAIDGGRLERDRSGPEGEQLQEYEKCVQILSELKQQLRSASETAQQQAEQLRSQAQEKLDKAEEEWEALMALKRDAAVAALSRRLGKEPARSKVKAVLAAERLRQAELTKLRLKHFKLSFRIRRLEAELREGAEHGEDPLQVQFEQLRADMLERKKQAEKEGEEALKLQKKIAGCLEVLSNMKEKLHWSQAEVQAKRQQLAEVEVMVARKRELLTRTKQDRNGLQRDNQRLKERRGLLQNRDLLRDFEETVDASERLENHLEDLKSKQAELTFRCGKWRQKPEEPLTN</sequence>
<keyword evidence="2 4" id="KW-0175">Coiled coil</keyword>
<keyword evidence="8" id="KW-1185">Reference proteome</keyword>
<keyword evidence="3" id="KW-0966">Cell projection</keyword>
<dbReference type="GO" id="GO:0005930">
    <property type="term" value="C:axoneme"/>
    <property type="evidence" value="ECO:0007669"/>
    <property type="project" value="TreeGrafter"/>
</dbReference>
<dbReference type="PANTHER" id="PTHR15654">
    <property type="entry name" value="COILED-COIL DOMAIN-CONTAINING PROTEIN 113-RELATED"/>
    <property type="match status" value="1"/>
</dbReference>
<reference evidence="7" key="1">
    <citation type="submission" date="2025-08" db="UniProtKB">
        <authorList>
            <consortium name="Ensembl"/>
        </authorList>
    </citation>
    <scope>IDENTIFICATION</scope>
</reference>